<proteinExistence type="predicted"/>
<evidence type="ECO:0000313" key="1">
    <source>
        <dbReference type="EMBL" id="SDI41969.1"/>
    </source>
</evidence>
<accession>A0A1G8KEX7</accession>
<reference evidence="1 2" key="1">
    <citation type="submission" date="2016-10" db="EMBL/GenBank/DDBJ databases">
        <authorList>
            <person name="de Groot N.N."/>
        </authorList>
    </citation>
    <scope>NUCLEOTIDE SEQUENCE [LARGE SCALE GENOMIC DNA]</scope>
    <source>
        <strain evidence="1 2">LMG 2247</strain>
    </source>
</reference>
<dbReference type="EMBL" id="FNCJ01000022">
    <property type="protein sequence ID" value="SDI41969.1"/>
    <property type="molecule type" value="Genomic_DNA"/>
</dbReference>
<dbReference type="AlphaFoldDB" id="A0A1G8KEX7"/>
<gene>
    <name evidence="1" type="ORF">SAMN05216466_122111</name>
</gene>
<name>A0A1G8KEX7_9BURK</name>
<protein>
    <submittedName>
        <fullName evidence="1">Uncharacterized protein</fullName>
    </submittedName>
</protein>
<sequence>MGCDAAQHRVLRTPSNSNRLGLGFGRVAADHGRRQRRIAPGQLAVHGGAAIHAQLLVMDVAGHVRIGLQFDEVIGDQGCVEYDFFKYS</sequence>
<evidence type="ECO:0000313" key="2">
    <source>
        <dbReference type="Proteomes" id="UP000199706"/>
    </source>
</evidence>
<dbReference type="Proteomes" id="UP000199706">
    <property type="component" value="Unassembled WGS sequence"/>
</dbReference>
<organism evidence="1 2">
    <name type="scientific">Paraburkholderia phenazinium</name>
    <dbReference type="NCBI Taxonomy" id="60549"/>
    <lineage>
        <taxon>Bacteria</taxon>
        <taxon>Pseudomonadati</taxon>
        <taxon>Pseudomonadota</taxon>
        <taxon>Betaproteobacteria</taxon>
        <taxon>Burkholderiales</taxon>
        <taxon>Burkholderiaceae</taxon>
        <taxon>Paraburkholderia</taxon>
    </lineage>
</organism>